<evidence type="ECO:0000256" key="5">
    <source>
        <dbReference type="ARBA" id="ARBA00023136"/>
    </source>
</evidence>
<evidence type="ECO:0000256" key="3">
    <source>
        <dbReference type="ARBA" id="ARBA00022692"/>
    </source>
</evidence>
<keyword evidence="4 6" id="KW-1133">Transmembrane helix</keyword>
<dbReference type="AlphaFoldDB" id="A0A7W6DII4"/>
<feature type="transmembrane region" description="Helical" evidence="6">
    <location>
        <begin position="103"/>
        <end position="132"/>
    </location>
</feature>
<keyword evidence="5 6" id="KW-0472">Membrane</keyword>
<feature type="transmembrane region" description="Helical" evidence="6">
    <location>
        <begin position="254"/>
        <end position="278"/>
    </location>
</feature>
<dbReference type="NCBIfam" id="TIGR00765">
    <property type="entry name" value="yihY_not_rbn"/>
    <property type="match status" value="1"/>
</dbReference>
<organism evidence="7 8">
    <name type="scientific">Sagittula marina</name>
    <dbReference type="NCBI Taxonomy" id="943940"/>
    <lineage>
        <taxon>Bacteria</taxon>
        <taxon>Pseudomonadati</taxon>
        <taxon>Pseudomonadota</taxon>
        <taxon>Alphaproteobacteria</taxon>
        <taxon>Rhodobacterales</taxon>
        <taxon>Roseobacteraceae</taxon>
        <taxon>Sagittula</taxon>
    </lineage>
</organism>
<dbReference type="EMBL" id="JACIEJ010000001">
    <property type="protein sequence ID" value="MBB3983886.1"/>
    <property type="molecule type" value="Genomic_DNA"/>
</dbReference>
<evidence type="ECO:0000256" key="2">
    <source>
        <dbReference type="ARBA" id="ARBA00022475"/>
    </source>
</evidence>
<feature type="transmembrane region" description="Helical" evidence="6">
    <location>
        <begin position="220"/>
        <end position="242"/>
    </location>
</feature>
<dbReference type="PANTHER" id="PTHR30213">
    <property type="entry name" value="INNER MEMBRANE PROTEIN YHJD"/>
    <property type="match status" value="1"/>
</dbReference>
<evidence type="ECO:0000256" key="4">
    <source>
        <dbReference type="ARBA" id="ARBA00022989"/>
    </source>
</evidence>
<evidence type="ECO:0000256" key="6">
    <source>
        <dbReference type="SAM" id="Phobius"/>
    </source>
</evidence>
<dbReference type="PANTHER" id="PTHR30213:SF0">
    <property type="entry name" value="UPF0761 MEMBRANE PROTEIN YIHY"/>
    <property type="match status" value="1"/>
</dbReference>
<dbReference type="Pfam" id="PF03631">
    <property type="entry name" value="Virul_fac_BrkB"/>
    <property type="match status" value="1"/>
</dbReference>
<feature type="transmembrane region" description="Helical" evidence="6">
    <location>
        <begin position="153"/>
        <end position="176"/>
    </location>
</feature>
<dbReference type="Proteomes" id="UP000541426">
    <property type="component" value="Unassembled WGS sequence"/>
</dbReference>
<sequence length="316" mass="33627">MSRGRTANSPFQIPRKGLIDVVMRIYNTMIVDNLGLLAAGIAFYGLLSLFPAITAGVALAGMVTDPSFLIDVSDPISNVLPSAAAEILMGQLTSVVTTSNDTLGWAAVFAIALALYSASKAMANLIIGLNVINGERETRNIVKLKAINVVMTLCLIIGILTAVGIVAAMPTIAAVVSKNAQFTTFVLILRWPLLFILGVFGIAMLYRFGPSRRKARWRWLTPGAALACALWVAGSVGFSRYVQSFGSYNETFGALGGVIVLLTWLWLSAYIVLLGATLDAEMEAQTRLDTTVGKDRPLGQRGAVKADTLGDLSGEP</sequence>
<protein>
    <submittedName>
        <fullName evidence="7">Membrane protein</fullName>
    </submittedName>
</protein>
<evidence type="ECO:0000313" key="8">
    <source>
        <dbReference type="Proteomes" id="UP000541426"/>
    </source>
</evidence>
<evidence type="ECO:0000313" key="7">
    <source>
        <dbReference type="EMBL" id="MBB3983886.1"/>
    </source>
</evidence>
<dbReference type="PIRSF" id="PIRSF035875">
    <property type="entry name" value="RNase_BN"/>
    <property type="match status" value="1"/>
</dbReference>
<comment type="subcellular location">
    <subcellularLocation>
        <location evidence="1">Cell membrane</location>
        <topology evidence="1">Multi-pass membrane protein</topology>
    </subcellularLocation>
</comment>
<keyword evidence="3 6" id="KW-0812">Transmembrane</keyword>
<dbReference type="RefSeq" id="WP_183962526.1">
    <property type="nucleotide sequence ID" value="NZ_BAABBZ010000012.1"/>
</dbReference>
<proteinExistence type="predicted"/>
<comment type="caution">
    <text evidence="7">The sequence shown here is derived from an EMBL/GenBank/DDBJ whole genome shotgun (WGS) entry which is preliminary data.</text>
</comment>
<keyword evidence="8" id="KW-1185">Reference proteome</keyword>
<name>A0A7W6DII4_9RHOB</name>
<dbReference type="InterPro" id="IPR017039">
    <property type="entry name" value="Virul_fac_BrkB"/>
</dbReference>
<dbReference type="GO" id="GO:0005886">
    <property type="term" value="C:plasma membrane"/>
    <property type="evidence" value="ECO:0007669"/>
    <property type="project" value="UniProtKB-SubCell"/>
</dbReference>
<feature type="transmembrane region" description="Helical" evidence="6">
    <location>
        <begin position="34"/>
        <end position="59"/>
    </location>
</feature>
<feature type="transmembrane region" description="Helical" evidence="6">
    <location>
        <begin position="188"/>
        <end position="208"/>
    </location>
</feature>
<keyword evidence="2" id="KW-1003">Cell membrane</keyword>
<accession>A0A7W6DII4</accession>
<evidence type="ECO:0000256" key="1">
    <source>
        <dbReference type="ARBA" id="ARBA00004651"/>
    </source>
</evidence>
<reference evidence="7 8" key="1">
    <citation type="submission" date="2020-08" db="EMBL/GenBank/DDBJ databases">
        <title>Genomic Encyclopedia of Type Strains, Phase IV (KMG-IV): sequencing the most valuable type-strain genomes for metagenomic binning, comparative biology and taxonomic classification.</title>
        <authorList>
            <person name="Goeker M."/>
        </authorList>
    </citation>
    <scope>NUCLEOTIDE SEQUENCE [LARGE SCALE GENOMIC DNA]</scope>
    <source>
        <strain evidence="7 8">DSM 102235</strain>
    </source>
</reference>
<gene>
    <name evidence="7" type="ORF">GGQ68_000197</name>
</gene>